<protein>
    <submittedName>
        <fullName evidence="2">Putative LRR receptor-like serine/threonine-protein kinase</fullName>
    </submittedName>
</protein>
<dbReference type="PANTHER" id="PTHR45631">
    <property type="entry name" value="OS07G0107800 PROTEIN-RELATED"/>
    <property type="match status" value="1"/>
</dbReference>
<organism evidence="2 3">
    <name type="scientific">Prunus yedoensis var. nudiflora</name>
    <dbReference type="NCBI Taxonomy" id="2094558"/>
    <lineage>
        <taxon>Eukaryota</taxon>
        <taxon>Viridiplantae</taxon>
        <taxon>Streptophyta</taxon>
        <taxon>Embryophyta</taxon>
        <taxon>Tracheophyta</taxon>
        <taxon>Spermatophyta</taxon>
        <taxon>Magnoliopsida</taxon>
        <taxon>eudicotyledons</taxon>
        <taxon>Gunneridae</taxon>
        <taxon>Pentapetalae</taxon>
        <taxon>rosids</taxon>
        <taxon>fabids</taxon>
        <taxon>Rosales</taxon>
        <taxon>Rosaceae</taxon>
        <taxon>Amygdaloideae</taxon>
        <taxon>Amygdaleae</taxon>
        <taxon>Prunus</taxon>
    </lineage>
</organism>
<dbReference type="InterPro" id="IPR008271">
    <property type="entry name" value="Ser/Thr_kinase_AS"/>
</dbReference>
<sequence length="202" mass="22506">MRLRIAIDAAQGLEYLHHGCKPPIVHRDVKTANILLSENLEAKIADFGLSKVFPSDNEPDVVTTVMGTAGILIQSQPAIIKSDEHVHIVEWVNPELQRGDITSVLDPRMQEGCDVNSVWKALEVAMACTTSTSQHRATMDFVLSELKRCLEMELSRHLERTTGSKEELRVRFAPYTSTSSTEVFSMYTDSTNADSMTGPFPR</sequence>
<dbReference type="AlphaFoldDB" id="A0A314YVJ2"/>
<reference evidence="2 3" key="1">
    <citation type="submission" date="2018-02" db="EMBL/GenBank/DDBJ databases">
        <title>Draft genome of wild Prunus yedoensis var. nudiflora.</title>
        <authorList>
            <person name="Baek S."/>
            <person name="Kim J.-H."/>
            <person name="Choi K."/>
            <person name="Kim G.-B."/>
            <person name="Cho A."/>
            <person name="Jang H."/>
            <person name="Shin C.-H."/>
            <person name="Yu H.-J."/>
            <person name="Mun J.-H."/>
        </authorList>
    </citation>
    <scope>NUCLEOTIDE SEQUENCE [LARGE SCALE GENOMIC DNA]</scope>
    <source>
        <strain evidence="3">cv. Jeju island</strain>
        <tissue evidence="2">Leaf</tissue>
    </source>
</reference>
<dbReference type="InterPro" id="IPR011009">
    <property type="entry name" value="Kinase-like_dom_sf"/>
</dbReference>
<dbReference type="Gene3D" id="1.10.510.10">
    <property type="entry name" value="Transferase(Phosphotransferase) domain 1"/>
    <property type="match status" value="2"/>
</dbReference>
<keyword evidence="2" id="KW-0675">Receptor</keyword>
<dbReference type="PROSITE" id="PS50011">
    <property type="entry name" value="PROTEIN_KINASE_DOM"/>
    <property type="match status" value="1"/>
</dbReference>
<dbReference type="OrthoDB" id="2013020at2759"/>
<accession>A0A314YVJ2</accession>
<dbReference type="SUPFAM" id="SSF56112">
    <property type="entry name" value="Protein kinase-like (PK-like)"/>
    <property type="match status" value="1"/>
</dbReference>
<dbReference type="Pfam" id="PF00069">
    <property type="entry name" value="Pkinase"/>
    <property type="match status" value="1"/>
</dbReference>
<feature type="domain" description="Protein kinase" evidence="1">
    <location>
        <begin position="1"/>
        <end position="184"/>
    </location>
</feature>
<keyword evidence="2" id="KW-0418">Kinase</keyword>
<name>A0A314YVJ2_PRUYE</name>
<dbReference type="GO" id="GO:0005524">
    <property type="term" value="F:ATP binding"/>
    <property type="evidence" value="ECO:0007669"/>
    <property type="project" value="InterPro"/>
</dbReference>
<dbReference type="STRING" id="2094558.A0A314YVJ2"/>
<dbReference type="InterPro" id="IPR000719">
    <property type="entry name" value="Prot_kinase_dom"/>
</dbReference>
<gene>
    <name evidence="2" type="ORF">Pyn_18969</name>
</gene>
<keyword evidence="3" id="KW-1185">Reference proteome</keyword>
<dbReference type="PANTHER" id="PTHR45631:SF143">
    <property type="entry name" value="LEUCINE-RICH REPEAT PROTEIN KINASE"/>
    <property type="match status" value="1"/>
</dbReference>
<dbReference type="EMBL" id="PJQY01000486">
    <property type="protein sequence ID" value="PQQ10683.1"/>
    <property type="molecule type" value="Genomic_DNA"/>
</dbReference>
<dbReference type="PROSITE" id="PS00108">
    <property type="entry name" value="PROTEIN_KINASE_ST"/>
    <property type="match status" value="1"/>
</dbReference>
<comment type="caution">
    <text evidence="2">The sequence shown here is derived from an EMBL/GenBank/DDBJ whole genome shotgun (WGS) entry which is preliminary data.</text>
</comment>
<dbReference type="Proteomes" id="UP000250321">
    <property type="component" value="Unassembled WGS sequence"/>
</dbReference>
<evidence type="ECO:0000259" key="1">
    <source>
        <dbReference type="PROSITE" id="PS50011"/>
    </source>
</evidence>
<dbReference type="GO" id="GO:0004672">
    <property type="term" value="F:protein kinase activity"/>
    <property type="evidence" value="ECO:0007669"/>
    <property type="project" value="InterPro"/>
</dbReference>
<keyword evidence="2" id="KW-0808">Transferase</keyword>
<proteinExistence type="predicted"/>
<evidence type="ECO:0000313" key="3">
    <source>
        <dbReference type="Proteomes" id="UP000250321"/>
    </source>
</evidence>
<evidence type="ECO:0000313" key="2">
    <source>
        <dbReference type="EMBL" id="PQQ10683.1"/>
    </source>
</evidence>